<dbReference type="InterPro" id="IPR015424">
    <property type="entry name" value="PyrdxlP-dep_Trfase"/>
</dbReference>
<dbReference type="Pfam" id="PF00202">
    <property type="entry name" value="Aminotran_3"/>
    <property type="match status" value="1"/>
</dbReference>
<evidence type="ECO:0000256" key="5">
    <source>
        <dbReference type="ARBA" id="ARBA00023235"/>
    </source>
</evidence>
<feature type="region of interest" description="Disordered" evidence="8">
    <location>
        <begin position="20"/>
        <end position="56"/>
    </location>
</feature>
<evidence type="ECO:0000256" key="1">
    <source>
        <dbReference type="ARBA" id="ARBA00001933"/>
    </source>
</evidence>
<dbReference type="Proteomes" id="UP000737171">
    <property type="component" value="Unassembled WGS sequence"/>
</dbReference>
<comment type="catalytic activity">
    <reaction evidence="7">
        <text>(S)-4-amino-5-oxopentanoate = 5-aminolevulinate</text>
        <dbReference type="Rhea" id="RHEA:14265"/>
        <dbReference type="ChEBI" id="CHEBI:57501"/>
        <dbReference type="ChEBI" id="CHEBI:356416"/>
        <dbReference type="EC" id="5.4.3.8"/>
    </reaction>
</comment>
<comment type="similarity">
    <text evidence="3 7">Belongs to the class-III pyridoxal-phosphate-dependent aminotransferase family. HemL subfamily.</text>
</comment>
<comment type="cofactor">
    <cofactor evidence="1 7">
        <name>pyridoxal 5'-phosphate</name>
        <dbReference type="ChEBI" id="CHEBI:597326"/>
    </cofactor>
</comment>
<keyword evidence="7" id="KW-0963">Cytoplasm</keyword>
<evidence type="ECO:0000256" key="2">
    <source>
        <dbReference type="ARBA" id="ARBA00004819"/>
    </source>
</evidence>
<evidence type="ECO:0000256" key="3">
    <source>
        <dbReference type="ARBA" id="ARBA00008981"/>
    </source>
</evidence>
<dbReference type="GO" id="GO:0042286">
    <property type="term" value="F:glutamate-1-semialdehyde 2,1-aminomutase activity"/>
    <property type="evidence" value="ECO:0007669"/>
    <property type="project" value="UniProtKB-EC"/>
</dbReference>
<proteinExistence type="inferred from homology"/>
<dbReference type="Gene3D" id="3.90.1150.10">
    <property type="entry name" value="Aspartate Aminotransferase, domain 1"/>
    <property type="match status" value="1"/>
</dbReference>
<comment type="subunit">
    <text evidence="7">Homodimer.</text>
</comment>
<dbReference type="HAMAP" id="MF_00375">
    <property type="entry name" value="HemL_aminotrans_3"/>
    <property type="match status" value="1"/>
</dbReference>
<dbReference type="CDD" id="cd00610">
    <property type="entry name" value="OAT_like"/>
    <property type="match status" value="1"/>
</dbReference>
<evidence type="ECO:0000256" key="4">
    <source>
        <dbReference type="ARBA" id="ARBA00022898"/>
    </source>
</evidence>
<comment type="caution">
    <text evidence="9">The sequence shown here is derived from an EMBL/GenBank/DDBJ whole genome shotgun (WGS) entry which is preliminary data.</text>
</comment>
<dbReference type="InterPro" id="IPR015422">
    <property type="entry name" value="PyrdxlP-dep_Trfase_small"/>
</dbReference>
<keyword evidence="5 7" id="KW-0413">Isomerase</keyword>
<feature type="modified residue" description="N6-(pyridoxal phosphate)lysine" evidence="7">
    <location>
        <position position="324"/>
    </location>
</feature>
<dbReference type="InterPro" id="IPR004639">
    <property type="entry name" value="4pyrrol_synth_GluAld_NH2Trfase"/>
</dbReference>
<feature type="compositionally biased region" description="Basic residues" evidence="8">
    <location>
        <begin position="20"/>
        <end position="46"/>
    </location>
</feature>
<reference evidence="9 10" key="1">
    <citation type="submission" date="2020-05" db="EMBL/GenBank/DDBJ databases">
        <title>Aquincola sp. isolate from soil.</title>
        <authorList>
            <person name="Han J."/>
            <person name="Kim D.-U."/>
        </authorList>
    </citation>
    <scope>NUCLEOTIDE SEQUENCE [LARGE SCALE GENOMIC DNA]</scope>
    <source>
        <strain evidence="9 10">S2</strain>
    </source>
</reference>
<protein>
    <recommendedName>
        <fullName evidence="7">Glutamate-1-semialdehyde 2,1-aminomutase</fullName>
        <shortName evidence="7">GSA</shortName>
        <ecNumber evidence="7">5.4.3.8</ecNumber>
    </recommendedName>
    <alternativeName>
        <fullName evidence="7">Glutamate-1-semialdehyde aminotransferase</fullName>
        <shortName evidence="7">GSA-AT</shortName>
    </alternativeName>
</protein>
<sequence length="483" mass="51367">MPASARAWVACCRIGSSGRCRRPRKVPKKAPRPKRRPPKRRSRRARERSAVSTDRLTNEQLFERAQRVIPGGVNSPVRAFRAVGGTPRFITRAAGAFMWDAEDKRYIDYIGSWGPMILGHGHPAVLEAVQRAVTEGLSFGAPTEREIQLAETIVDLVPGIEQVRLVSSGTEAAMSAIRLARGATGRSKLIKFEGCYHGHADALLVKAGSGLATFGHPTSAGVPPEVVQHTLVLEYNNIEQLEAAFAQHGAALACVMIEPIAGNMNFVRAAMPFMKRLRELCTQHGALLVFDEVMTGFRVALGGAQSVYAAAIPGFAPDISVFGKVIGGGMPLAAFGTSKAIMQHLAPLGAVYQAGTLSGNPVATACGLATLTEIAKPGFFAALAARTRSLVDGLQQAARAADVPLAVDSEGGMFGFFFAAELPQHYNAVMATDKARFNRFFHAMLDRGVYLAPALYEAGFVSAAHTADDIAATIAAAREAFAA</sequence>
<dbReference type="NCBIfam" id="TIGR00713">
    <property type="entry name" value="hemL"/>
    <property type="match status" value="1"/>
</dbReference>
<comment type="pathway">
    <text evidence="2">Porphyrin-containing compound metabolism; protoporphyrin-IX biosynthesis; 5-aminolevulinate from L-glutamyl-tRNA(Glu): step 2/2.</text>
</comment>
<evidence type="ECO:0000313" key="10">
    <source>
        <dbReference type="Proteomes" id="UP000737171"/>
    </source>
</evidence>
<keyword evidence="10" id="KW-1185">Reference proteome</keyword>
<keyword evidence="4 7" id="KW-0663">Pyridoxal phosphate</keyword>
<accession>A0ABX2EC67</accession>
<gene>
    <name evidence="7 9" type="primary">hemL</name>
    <name evidence="9" type="ORF">HLB44_07075</name>
</gene>
<evidence type="ECO:0000256" key="8">
    <source>
        <dbReference type="SAM" id="MobiDB-lite"/>
    </source>
</evidence>
<evidence type="ECO:0000256" key="6">
    <source>
        <dbReference type="ARBA" id="ARBA00023244"/>
    </source>
</evidence>
<dbReference type="SUPFAM" id="SSF53383">
    <property type="entry name" value="PLP-dependent transferases"/>
    <property type="match status" value="1"/>
</dbReference>
<dbReference type="PANTHER" id="PTHR43713">
    <property type="entry name" value="GLUTAMATE-1-SEMIALDEHYDE 2,1-AMINOMUTASE"/>
    <property type="match status" value="1"/>
</dbReference>
<dbReference type="InterPro" id="IPR005814">
    <property type="entry name" value="Aminotrans_3"/>
</dbReference>
<organism evidence="9 10">
    <name type="scientific">Pseudaquabacterium terrae</name>
    <dbReference type="NCBI Taxonomy" id="2732868"/>
    <lineage>
        <taxon>Bacteria</taxon>
        <taxon>Pseudomonadati</taxon>
        <taxon>Pseudomonadota</taxon>
        <taxon>Betaproteobacteria</taxon>
        <taxon>Burkholderiales</taxon>
        <taxon>Sphaerotilaceae</taxon>
        <taxon>Pseudaquabacterium</taxon>
    </lineage>
</organism>
<dbReference type="Gene3D" id="3.40.640.10">
    <property type="entry name" value="Type I PLP-dependent aspartate aminotransferase-like (Major domain)"/>
    <property type="match status" value="1"/>
</dbReference>
<dbReference type="InterPro" id="IPR015421">
    <property type="entry name" value="PyrdxlP-dep_Trfase_major"/>
</dbReference>
<comment type="subcellular location">
    <subcellularLocation>
        <location evidence="7">Cytoplasm</location>
    </subcellularLocation>
</comment>
<dbReference type="PANTHER" id="PTHR43713:SF3">
    <property type="entry name" value="GLUTAMATE-1-SEMIALDEHYDE 2,1-AMINOMUTASE 1, CHLOROPLASTIC-RELATED"/>
    <property type="match status" value="1"/>
</dbReference>
<dbReference type="EC" id="5.4.3.8" evidence="7"/>
<evidence type="ECO:0000313" key="9">
    <source>
        <dbReference type="EMBL" id="NRF66740.1"/>
    </source>
</evidence>
<dbReference type="EMBL" id="JABRWJ010000002">
    <property type="protein sequence ID" value="NRF66740.1"/>
    <property type="molecule type" value="Genomic_DNA"/>
</dbReference>
<evidence type="ECO:0000256" key="7">
    <source>
        <dbReference type="HAMAP-Rule" id="MF_00375"/>
    </source>
</evidence>
<dbReference type="NCBIfam" id="NF000818">
    <property type="entry name" value="PRK00062.1"/>
    <property type="match status" value="1"/>
</dbReference>
<keyword evidence="6 7" id="KW-0627">Porphyrin biosynthesis</keyword>
<name>A0ABX2EC67_9BURK</name>